<organism evidence="1 2">
    <name type="scientific">Cinchona calisaya</name>
    <dbReference type="NCBI Taxonomy" id="153742"/>
    <lineage>
        <taxon>Eukaryota</taxon>
        <taxon>Viridiplantae</taxon>
        <taxon>Streptophyta</taxon>
        <taxon>Embryophyta</taxon>
        <taxon>Tracheophyta</taxon>
        <taxon>Spermatophyta</taxon>
        <taxon>Magnoliopsida</taxon>
        <taxon>eudicotyledons</taxon>
        <taxon>Gunneridae</taxon>
        <taxon>Pentapetalae</taxon>
        <taxon>asterids</taxon>
        <taxon>lamiids</taxon>
        <taxon>Gentianales</taxon>
        <taxon>Rubiaceae</taxon>
        <taxon>Cinchonoideae</taxon>
        <taxon>Cinchoneae</taxon>
        <taxon>Cinchona</taxon>
    </lineage>
</organism>
<dbReference type="EMBL" id="JBJUIK010000007">
    <property type="protein sequence ID" value="KAL3522497.1"/>
    <property type="molecule type" value="Genomic_DNA"/>
</dbReference>
<reference evidence="1 2" key="1">
    <citation type="submission" date="2024-11" db="EMBL/GenBank/DDBJ databases">
        <title>A near-complete genome assembly of Cinchona calisaya.</title>
        <authorList>
            <person name="Lian D.C."/>
            <person name="Zhao X.W."/>
            <person name="Wei L."/>
        </authorList>
    </citation>
    <scope>NUCLEOTIDE SEQUENCE [LARGE SCALE GENOMIC DNA]</scope>
    <source>
        <tissue evidence="1">Nenye</tissue>
    </source>
</reference>
<evidence type="ECO:0000313" key="2">
    <source>
        <dbReference type="Proteomes" id="UP001630127"/>
    </source>
</evidence>
<accession>A0ABD2ZWF8</accession>
<name>A0ABD2ZWF8_9GENT</name>
<protein>
    <submittedName>
        <fullName evidence="1">Uncharacterized protein</fullName>
    </submittedName>
</protein>
<evidence type="ECO:0000313" key="1">
    <source>
        <dbReference type="EMBL" id="KAL3522497.1"/>
    </source>
</evidence>
<gene>
    <name evidence="1" type="ORF">ACH5RR_015331</name>
</gene>
<comment type="caution">
    <text evidence="1">The sequence shown here is derived from an EMBL/GenBank/DDBJ whole genome shotgun (WGS) entry which is preliminary data.</text>
</comment>
<proteinExistence type="predicted"/>
<dbReference type="Proteomes" id="UP001630127">
    <property type="component" value="Unassembled WGS sequence"/>
</dbReference>
<dbReference type="AlphaFoldDB" id="A0ABD2ZWF8"/>
<keyword evidence="2" id="KW-1185">Reference proteome</keyword>
<sequence>MASNIPQPYYHADKNSMNSLRIAIEDRDKAGHQLLHQQLDKFLSHASLKSSHDFDMARKNPFSTRIRYPKLDTYNGKTDSCDYLGSFDSLLGIHGVSYDLRWLMFPPPSQEKVENGT</sequence>